<gene>
    <name evidence="4" type="ORF">Q4490_13260</name>
</gene>
<dbReference type="InterPro" id="IPR029033">
    <property type="entry name" value="His_PPase_superfam"/>
</dbReference>
<reference evidence="4" key="1">
    <citation type="submission" date="2023-07" db="EMBL/GenBank/DDBJ databases">
        <title>Genome content predicts the carbon catabolic preferences of heterotrophic bacteria.</title>
        <authorList>
            <person name="Gralka M."/>
        </authorList>
    </citation>
    <scope>NUCLEOTIDE SEQUENCE</scope>
    <source>
        <strain evidence="4">I2M16</strain>
    </source>
</reference>
<dbReference type="InterPro" id="IPR013078">
    <property type="entry name" value="His_Pase_superF_clade-1"/>
</dbReference>
<dbReference type="AlphaFoldDB" id="A0AAW7XNF9"/>
<feature type="active site" description="Proton donor/acceptor" evidence="2">
    <location>
        <position position="83"/>
    </location>
</feature>
<comment type="caution">
    <text evidence="4">The sequence shown here is derived from an EMBL/GenBank/DDBJ whole genome shotgun (WGS) entry which is preliminary data.</text>
</comment>
<dbReference type="EC" id="3.1.3.-" evidence="4"/>
<dbReference type="SMART" id="SM00855">
    <property type="entry name" value="PGAM"/>
    <property type="match status" value="1"/>
</dbReference>
<dbReference type="RefSeq" id="WP_303551292.1">
    <property type="nucleotide sequence ID" value="NZ_JAUOPG010000009.1"/>
</dbReference>
<organism evidence="4 5">
    <name type="scientific">Neptunomonas phycophila</name>
    <dbReference type="NCBI Taxonomy" id="1572645"/>
    <lineage>
        <taxon>Bacteria</taxon>
        <taxon>Pseudomonadati</taxon>
        <taxon>Pseudomonadota</taxon>
        <taxon>Gammaproteobacteria</taxon>
        <taxon>Oceanospirillales</taxon>
        <taxon>Oceanospirillaceae</taxon>
        <taxon>Neptunomonas</taxon>
    </lineage>
</organism>
<feature type="active site" description="Tele-phosphohistidine intermediate" evidence="2">
    <location>
        <position position="13"/>
    </location>
</feature>
<dbReference type="GO" id="GO:0004331">
    <property type="term" value="F:fructose-2,6-bisphosphate 2-phosphatase activity"/>
    <property type="evidence" value="ECO:0007669"/>
    <property type="project" value="TreeGrafter"/>
</dbReference>
<dbReference type="PANTHER" id="PTHR46517">
    <property type="entry name" value="FRUCTOSE-2,6-BISPHOSPHATASE TIGAR"/>
    <property type="match status" value="1"/>
</dbReference>
<dbReference type="Gene3D" id="3.40.50.1240">
    <property type="entry name" value="Phosphoglycerate mutase-like"/>
    <property type="match status" value="1"/>
</dbReference>
<proteinExistence type="predicted"/>
<dbReference type="EMBL" id="JAUOPG010000009">
    <property type="protein sequence ID" value="MDO6454537.1"/>
    <property type="molecule type" value="Genomic_DNA"/>
</dbReference>
<dbReference type="GO" id="GO:0005829">
    <property type="term" value="C:cytosol"/>
    <property type="evidence" value="ECO:0007669"/>
    <property type="project" value="TreeGrafter"/>
</dbReference>
<feature type="binding site" evidence="3">
    <location>
        <begin position="12"/>
        <end position="19"/>
    </location>
    <ligand>
        <name>substrate</name>
    </ligand>
</feature>
<dbReference type="GO" id="GO:0045820">
    <property type="term" value="P:negative regulation of glycolytic process"/>
    <property type="evidence" value="ECO:0007669"/>
    <property type="project" value="TreeGrafter"/>
</dbReference>
<feature type="binding site" evidence="3">
    <location>
        <position position="61"/>
    </location>
    <ligand>
        <name>substrate</name>
    </ligand>
</feature>
<dbReference type="PANTHER" id="PTHR46517:SF1">
    <property type="entry name" value="FRUCTOSE-2,6-BISPHOSPHATASE TIGAR"/>
    <property type="match status" value="1"/>
</dbReference>
<dbReference type="Proteomes" id="UP001169862">
    <property type="component" value="Unassembled WGS sequence"/>
</dbReference>
<accession>A0AAW7XNF9</accession>
<evidence type="ECO:0000256" key="3">
    <source>
        <dbReference type="PIRSR" id="PIRSR613078-2"/>
    </source>
</evidence>
<dbReference type="SUPFAM" id="SSF53254">
    <property type="entry name" value="Phosphoglycerate mutase-like"/>
    <property type="match status" value="1"/>
</dbReference>
<dbReference type="Pfam" id="PF00300">
    <property type="entry name" value="His_Phos_1"/>
    <property type="match status" value="1"/>
</dbReference>
<dbReference type="CDD" id="cd07067">
    <property type="entry name" value="HP_PGM_like"/>
    <property type="match status" value="1"/>
</dbReference>
<name>A0AAW7XNF9_9GAMM</name>
<keyword evidence="1 4" id="KW-0378">Hydrolase</keyword>
<dbReference type="InterPro" id="IPR051695">
    <property type="entry name" value="Phosphoglycerate_Mutase"/>
</dbReference>
<dbReference type="GO" id="GO:0043456">
    <property type="term" value="P:regulation of pentose-phosphate shunt"/>
    <property type="evidence" value="ECO:0007669"/>
    <property type="project" value="TreeGrafter"/>
</dbReference>
<sequence>MTIIRRPFVFMRHGETPLNAAGLMGGITDSPLSERGIEQAKAAQARLDRTWSVVAISGLQRTRITALHAVPQYEPIVLLGLNERNWGDLEQQPIAQQTPYEVTPPNGEPWADFQARVIDAINQLLTLYDTPLVIAHSGVNRVLNNVILGSPYGPRINNAEPTLFTPSQDNDWLITPY</sequence>
<evidence type="ECO:0000313" key="5">
    <source>
        <dbReference type="Proteomes" id="UP001169862"/>
    </source>
</evidence>
<evidence type="ECO:0000256" key="2">
    <source>
        <dbReference type="PIRSR" id="PIRSR613078-1"/>
    </source>
</evidence>
<protein>
    <submittedName>
        <fullName evidence="4">Histidine phosphatase family protein</fullName>
        <ecNumber evidence="4">3.1.3.-</ecNumber>
    </submittedName>
</protein>
<evidence type="ECO:0000313" key="4">
    <source>
        <dbReference type="EMBL" id="MDO6454537.1"/>
    </source>
</evidence>
<evidence type="ECO:0000256" key="1">
    <source>
        <dbReference type="ARBA" id="ARBA00022801"/>
    </source>
</evidence>